<dbReference type="HOGENOM" id="CLU_2076673_0_0_1"/>
<dbReference type="AlphaFoldDB" id="A0A0E0JB83"/>
<dbReference type="EnsemblPlants" id="ONIVA12G14620.1">
    <property type="protein sequence ID" value="ONIVA12G14620.1"/>
    <property type="gene ID" value="ONIVA12G14620"/>
</dbReference>
<organism evidence="1">
    <name type="scientific">Oryza nivara</name>
    <name type="common">Indian wild rice</name>
    <name type="synonym">Oryza sativa f. spontanea</name>
    <dbReference type="NCBI Taxonomy" id="4536"/>
    <lineage>
        <taxon>Eukaryota</taxon>
        <taxon>Viridiplantae</taxon>
        <taxon>Streptophyta</taxon>
        <taxon>Embryophyta</taxon>
        <taxon>Tracheophyta</taxon>
        <taxon>Spermatophyta</taxon>
        <taxon>Magnoliopsida</taxon>
        <taxon>Liliopsida</taxon>
        <taxon>Poales</taxon>
        <taxon>Poaceae</taxon>
        <taxon>BOP clade</taxon>
        <taxon>Oryzoideae</taxon>
        <taxon>Oryzeae</taxon>
        <taxon>Oryzinae</taxon>
        <taxon>Oryza</taxon>
    </lineage>
</organism>
<name>A0A0E0JB83_ORYNI</name>
<evidence type="ECO:0000313" key="1">
    <source>
        <dbReference type="EnsemblPlants" id="ONIVA12G14620.1"/>
    </source>
</evidence>
<reference evidence="1" key="1">
    <citation type="submission" date="2015-04" db="UniProtKB">
        <authorList>
            <consortium name="EnsemblPlants"/>
        </authorList>
    </citation>
    <scope>IDENTIFICATION</scope>
    <source>
        <strain evidence="1">SL10</strain>
    </source>
</reference>
<reference evidence="1" key="2">
    <citation type="submission" date="2018-04" db="EMBL/GenBank/DDBJ databases">
        <title>OnivRS2 (Oryza nivara Reference Sequence Version 2).</title>
        <authorList>
            <person name="Zhang J."/>
            <person name="Kudrna D."/>
            <person name="Lee S."/>
            <person name="Talag J."/>
            <person name="Rajasekar S."/>
            <person name="Welchert J."/>
            <person name="Hsing Y.-I."/>
            <person name="Wing R.A."/>
        </authorList>
    </citation>
    <scope>NUCLEOTIDE SEQUENCE [LARGE SCALE GENOMIC DNA]</scope>
    <source>
        <strain evidence="1">SL10</strain>
    </source>
</reference>
<sequence>MITGVQNVHLDQEERSADLIEKIDTVYCKTESHRSLTEERRPVLSEEQNTVDRIDFGTNKLSSLHRIFEYTKRNKSVSKIGTDTVSKDHPKNLVPFTEECLAVMEAFGEVSLLDIIYF</sequence>
<evidence type="ECO:0000313" key="2">
    <source>
        <dbReference type="Proteomes" id="UP000006591"/>
    </source>
</evidence>
<proteinExistence type="predicted"/>
<keyword evidence="2" id="KW-1185">Reference proteome</keyword>
<dbReference type="OMA" id="CKTESHR"/>
<dbReference type="Proteomes" id="UP000006591">
    <property type="component" value="Chromosome 12"/>
</dbReference>
<accession>A0A0E0JB83</accession>
<protein>
    <submittedName>
        <fullName evidence="1">Uncharacterized protein</fullName>
    </submittedName>
</protein>
<dbReference type="Gramene" id="ONIVA12G14620.1">
    <property type="protein sequence ID" value="ONIVA12G14620.1"/>
    <property type="gene ID" value="ONIVA12G14620"/>
</dbReference>